<gene>
    <name evidence="9" type="ORF">J7W16_13400</name>
</gene>
<dbReference type="InterPro" id="IPR036138">
    <property type="entry name" value="PBP_dimer_sf"/>
</dbReference>
<comment type="similarity">
    <text evidence="3">Belongs to the transpeptidase family.</text>
</comment>
<dbReference type="EC" id="3.4.16.4" evidence="4"/>
<dbReference type="CDD" id="cd06575">
    <property type="entry name" value="PASTA_Pbp2x-like_2"/>
    <property type="match status" value="1"/>
</dbReference>
<dbReference type="Gene3D" id="3.30.70.2110">
    <property type="match status" value="1"/>
</dbReference>
<keyword evidence="5 7" id="KW-0472">Membrane</keyword>
<evidence type="ECO:0000256" key="4">
    <source>
        <dbReference type="ARBA" id="ARBA00012448"/>
    </source>
</evidence>
<dbReference type="InterPro" id="IPR005311">
    <property type="entry name" value="PBP_dimer"/>
</dbReference>
<comment type="subcellular location">
    <subcellularLocation>
        <location evidence="1">Membrane</location>
    </subcellularLocation>
</comment>
<dbReference type="RefSeq" id="WP_210597826.1">
    <property type="nucleotide sequence ID" value="NZ_JAGKSQ010000005.1"/>
</dbReference>
<protein>
    <recommendedName>
        <fullName evidence="4">serine-type D-Ala-D-Ala carboxypeptidase</fullName>
        <ecNumber evidence="4">3.4.16.4</ecNumber>
    </recommendedName>
</protein>
<dbReference type="Pfam" id="PF03793">
    <property type="entry name" value="PASTA"/>
    <property type="match status" value="2"/>
</dbReference>
<comment type="caution">
    <text evidence="9">The sequence shown here is derived from an EMBL/GenBank/DDBJ whole genome shotgun (WGS) entry which is preliminary data.</text>
</comment>
<dbReference type="Proteomes" id="UP000678228">
    <property type="component" value="Unassembled WGS sequence"/>
</dbReference>
<dbReference type="Pfam" id="PF00905">
    <property type="entry name" value="Transpeptidase"/>
    <property type="match status" value="1"/>
</dbReference>
<dbReference type="AlphaFoldDB" id="A0A940X021"/>
<comment type="pathway">
    <text evidence="2">Cell wall biogenesis; peptidoglycan biosynthesis.</text>
</comment>
<comment type="catalytic activity">
    <reaction evidence="6">
        <text>Preferential cleavage: (Ac)2-L-Lys-D-Ala-|-D-Ala. Also transpeptidation of peptidyl-alanyl moieties that are N-acyl substituents of D-alanine.</text>
        <dbReference type="EC" id="3.4.16.4"/>
    </reaction>
</comment>
<dbReference type="SUPFAM" id="SSF56601">
    <property type="entry name" value="beta-lactamase/transpeptidase-like"/>
    <property type="match status" value="1"/>
</dbReference>
<dbReference type="Pfam" id="PF03717">
    <property type="entry name" value="PBP_dimer"/>
    <property type="match status" value="1"/>
</dbReference>
<dbReference type="InterPro" id="IPR001460">
    <property type="entry name" value="PCN-bd_Tpept"/>
</dbReference>
<feature type="domain" description="PASTA" evidence="8">
    <location>
        <begin position="645"/>
        <end position="704"/>
    </location>
</feature>
<dbReference type="GO" id="GO:0008658">
    <property type="term" value="F:penicillin binding"/>
    <property type="evidence" value="ECO:0007669"/>
    <property type="project" value="InterPro"/>
</dbReference>
<dbReference type="InterPro" id="IPR005543">
    <property type="entry name" value="PASTA_dom"/>
</dbReference>
<evidence type="ECO:0000256" key="1">
    <source>
        <dbReference type="ARBA" id="ARBA00004370"/>
    </source>
</evidence>
<dbReference type="PROSITE" id="PS51178">
    <property type="entry name" value="PASTA"/>
    <property type="match status" value="2"/>
</dbReference>
<dbReference type="SMART" id="SM00740">
    <property type="entry name" value="PASTA"/>
    <property type="match status" value="2"/>
</dbReference>
<proteinExistence type="inferred from homology"/>
<dbReference type="SUPFAM" id="SSF56519">
    <property type="entry name" value="Penicillin binding protein dimerisation domain"/>
    <property type="match status" value="1"/>
</dbReference>
<evidence type="ECO:0000313" key="9">
    <source>
        <dbReference type="EMBL" id="MBP3952131.1"/>
    </source>
</evidence>
<dbReference type="GO" id="GO:0005886">
    <property type="term" value="C:plasma membrane"/>
    <property type="evidence" value="ECO:0007669"/>
    <property type="project" value="TreeGrafter"/>
</dbReference>
<dbReference type="CDD" id="cd06576">
    <property type="entry name" value="PASTA_Pbp2x-like_1"/>
    <property type="match status" value="1"/>
</dbReference>
<dbReference type="PANTHER" id="PTHR30627:SF26">
    <property type="entry name" value="PENICILLIN-BINDING PROTEIN 2B"/>
    <property type="match status" value="1"/>
</dbReference>
<dbReference type="Gene3D" id="3.90.1310.10">
    <property type="entry name" value="Penicillin-binding protein 2a (Domain 2)"/>
    <property type="match status" value="1"/>
</dbReference>
<dbReference type="Gene3D" id="3.40.710.10">
    <property type="entry name" value="DD-peptidase/beta-lactamase superfamily"/>
    <property type="match status" value="1"/>
</dbReference>
<accession>A0A940X021</accession>
<dbReference type="EMBL" id="JAGKSQ010000005">
    <property type="protein sequence ID" value="MBP3952131.1"/>
    <property type="molecule type" value="Genomic_DNA"/>
</dbReference>
<organism evidence="9 10">
    <name type="scientific">Halalkalibacter suaedae</name>
    <dbReference type="NCBI Taxonomy" id="2822140"/>
    <lineage>
        <taxon>Bacteria</taxon>
        <taxon>Bacillati</taxon>
        <taxon>Bacillota</taxon>
        <taxon>Bacilli</taxon>
        <taxon>Bacillales</taxon>
        <taxon>Bacillaceae</taxon>
        <taxon>Halalkalibacter</taxon>
    </lineage>
</organism>
<dbReference type="GO" id="GO:0009002">
    <property type="term" value="F:serine-type D-Ala-D-Ala carboxypeptidase activity"/>
    <property type="evidence" value="ECO:0007669"/>
    <property type="project" value="UniProtKB-EC"/>
</dbReference>
<keyword evidence="10" id="KW-1185">Reference proteome</keyword>
<dbReference type="InterPro" id="IPR012338">
    <property type="entry name" value="Beta-lactam/transpept-like"/>
</dbReference>
<evidence type="ECO:0000256" key="6">
    <source>
        <dbReference type="ARBA" id="ARBA00034000"/>
    </source>
</evidence>
<sequence>MEIKRAVTNKRAVFSLAVVLLLFFVLIGRIISIQVTKEVDGENLQAMGEARWTDEQIIEGTRGTIYDREGSALAQELTSYTVYAILNKDQLFYVRDPKKTAKLLSPHIDMDEDDLVELFTADKFQVELGAGARNLTYEKMKIIEDLELEGIFFRDEPRRYYPKQTYASHVIGYVDRNTDQAVMGIERSLDDYLRAEDGRIEFQTDGNQTPLPSTDKNITLPKNGDNIFLTLDSNIQTALEQVMTIVDETYQPTRSVAIVADPKTGEILAMSNRPSFNPNQYQEITNYLNYAIADRYEPGSTMKMFTVAAAIEEGVYQGDEKYQSGRYQIGKHTIGDHNDRLGWGTITYDEGFYRSSNVAMSKLALEKLGEEKVYEYLHKFGFDEPTGINLSGEVNSAIDKRGPVEAASTAFGQGTAVTPIQQIQAATAIANDGKMMKPYIVDRIVDSKSKQTIENYEPEVVGEPISVETAAKVKDMLEQVVISPVGTGHPYYLEGFDVIGKTGTAQIPNPNGAGYLKGHGENIFSFLGMAPKEDPRVIVYVAVERPKLEVVQAGSEPTSLIFNTIMKHSLQYLNITPNFEETIEKENEGFQTKNYTGMTVDEVLKQVDGNGLKILTIGNGKTIKQQEPLEGKNLLQGERLILRTDGDQFEMPDLTGWSNRDVRKLASVLDLHVTIMGNGFVTKQNIEPGSTIKKGEYIVVDFSPKTTTEEPLELEQNESTD</sequence>
<evidence type="ECO:0000256" key="2">
    <source>
        <dbReference type="ARBA" id="ARBA00004752"/>
    </source>
</evidence>
<evidence type="ECO:0000256" key="3">
    <source>
        <dbReference type="ARBA" id="ARBA00007171"/>
    </source>
</evidence>
<dbReference type="PANTHER" id="PTHR30627">
    <property type="entry name" value="PEPTIDOGLYCAN D,D-TRANSPEPTIDASE"/>
    <property type="match status" value="1"/>
</dbReference>
<dbReference type="SUPFAM" id="SSF54184">
    <property type="entry name" value="Penicillin-binding protein 2x (pbp-2x), c-terminal domain"/>
    <property type="match status" value="2"/>
</dbReference>
<evidence type="ECO:0000313" key="10">
    <source>
        <dbReference type="Proteomes" id="UP000678228"/>
    </source>
</evidence>
<reference evidence="9" key="1">
    <citation type="submission" date="2021-03" db="EMBL/GenBank/DDBJ databases">
        <title>Bacillus suaedae sp. nov., isolated from Suaeda aralocaspica.</title>
        <authorList>
            <person name="Lei R.F.R."/>
        </authorList>
    </citation>
    <scope>NUCLEOTIDE SEQUENCE</scope>
    <source>
        <strain evidence="9">YZJH907-2</strain>
    </source>
</reference>
<evidence type="ECO:0000259" key="8">
    <source>
        <dbReference type="PROSITE" id="PS51178"/>
    </source>
</evidence>
<keyword evidence="7" id="KW-0812">Transmembrane</keyword>
<dbReference type="InterPro" id="IPR050515">
    <property type="entry name" value="Beta-lactam/transpept"/>
</dbReference>
<evidence type="ECO:0000256" key="5">
    <source>
        <dbReference type="ARBA" id="ARBA00023136"/>
    </source>
</evidence>
<name>A0A940X021_9BACI</name>
<feature type="transmembrane region" description="Helical" evidence="7">
    <location>
        <begin position="12"/>
        <end position="31"/>
    </location>
</feature>
<keyword evidence="7" id="KW-1133">Transmembrane helix</keyword>
<feature type="domain" description="PASTA" evidence="8">
    <location>
        <begin position="586"/>
        <end position="644"/>
    </location>
</feature>
<dbReference type="GO" id="GO:0071555">
    <property type="term" value="P:cell wall organization"/>
    <property type="evidence" value="ECO:0007669"/>
    <property type="project" value="TreeGrafter"/>
</dbReference>
<evidence type="ECO:0000256" key="7">
    <source>
        <dbReference type="SAM" id="Phobius"/>
    </source>
</evidence>